<dbReference type="HOGENOM" id="CLU_000604_1_11_2"/>
<evidence type="ECO:0000313" key="6">
    <source>
        <dbReference type="EMBL" id="AKG91554.1"/>
    </source>
</evidence>
<accession>A0A0F7IFG1</accession>
<dbReference type="STRING" id="113653.GAH_01131"/>
<dbReference type="PANTHER" id="PTHR42794:SF1">
    <property type="entry name" value="HEMIN IMPORT ATP-BINDING PROTEIN HMUV"/>
    <property type="match status" value="1"/>
</dbReference>
<dbReference type="SMART" id="SM00382">
    <property type="entry name" value="AAA"/>
    <property type="match status" value="1"/>
</dbReference>
<dbReference type="Pfam" id="PF00005">
    <property type="entry name" value="ABC_tran"/>
    <property type="match status" value="1"/>
</dbReference>
<protein>
    <submittedName>
        <fullName evidence="6">ABC-type cobalamin/Fe3+-siderophores transport system component</fullName>
        <ecNumber evidence="6">3.6.3.34</ecNumber>
    </submittedName>
</protein>
<dbReference type="PROSITE" id="PS50893">
    <property type="entry name" value="ABC_TRANSPORTER_2"/>
    <property type="match status" value="1"/>
</dbReference>
<organism evidence="6 7">
    <name type="scientific">Geoglobus ahangari</name>
    <dbReference type="NCBI Taxonomy" id="113653"/>
    <lineage>
        <taxon>Archaea</taxon>
        <taxon>Methanobacteriati</taxon>
        <taxon>Methanobacteriota</taxon>
        <taxon>Archaeoglobi</taxon>
        <taxon>Archaeoglobales</taxon>
        <taxon>Archaeoglobaceae</taxon>
        <taxon>Geoglobus</taxon>
    </lineage>
</organism>
<keyword evidence="1" id="KW-0813">Transport</keyword>
<reference evidence="6 7" key="1">
    <citation type="submission" date="2015-04" db="EMBL/GenBank/DDBJ databases">
        <title>The complete genome sequence of the hyperthermophilic, obligate iron-reducing archaeon Geoglobus ahangari strain 234T.</title>
        <authorList>
            <person name="Manzella M.P."/>
            <person name="Holmes D.E."/>
            <person name="Rocheleau J.M."/>
            <person name="Chung A."/>
            <person name="Reguera G."/>
            <person name="Kashefi K."/>
        </authorList>
    </citation>
    <scope>NUCLEOTIDE SEQUENCE [LARGE SCALE GENOMIC DNA]</scope>
    <source>
        <strain evidence="6 7">234</strain>
    </source>
</reference>
<dbReference type="InterPro" id="IPR017871">
    <property type="entry name" value="ABC_transporter-like_CS"/>
</dbReference>
<keyword evidence="3" id="KW-0067">ATP-binding</keyword>
<dbReference type="InterPro" id="IPR027417">
    <property type="entry name" value="P-loop_NTPase"/>
</dbReference>
<keyword evidence="6" id="KW-0378">Hydrolase</keyword>
<dbReference type="AlphaFoldDB" id="A0A0F7IFG1"/>
<evidence type="ECO:0000259" key="5">
    <source>
        <dbReference type="PROSITE" id="PS50893"/>
    </source>
</evidence>
<name>A0A0F7IFG1_9EURY</name>
<dbReference type="EC" id="3.6.3.34" evidence="6"/>
<dbReference type="SUPFAM" id="SSF52540">
    <property type="entry name" value="P-loop containing nucleoside triphosphate hydrolases"/>
    <property type="match status" value="1"/>
</dbReference>
<dbReference type="FunFam" id="3.40.50.300:FF:000134">
    <property type="entry name" value="Iron-enterobactin ABC transporter ATP-binding protein"/>
    <property type="match status" value="1"/>
</dbReference>
<evidence type="ECO:0000313" key="7">
    <source>
        <dbReference type="Proteomes" id="UP000034723"/>
    </source>
</evidence>
<dbReference type="KEGG" id="gah:GAH_01131"/>
<keyword evidence="4" id="KW-1278">Translocase</keyword>
<dbReference type="GO" id="GO:0005524">
    <property type="term" value="F:ATP binding"/>
    <property type="evidence" value="ECO:0007669"/>
    <property type="project" value="UniProtKB-KW"/>
</dbReference>
<gene>
    <name evidence="6" type="ORF">GAH_01131</name>
</gene>
<evidence type="ECO:0000256" key="3">
    <source>
        <dbReference type="ARBA" id="ARBA00022840"/>
    </source>
</evidence>
<dbReference type="RefSeq" id="WP_048095224.1">
    <property type="nucleotide sequence ID" value="NZ_CP011267.1"/>
</dbReference>
<proteinExistence type="predicted"/>
<dbReference type="EMBL" id="CP011267">
    <property type="protein sequence ID" value="AKG91554.1"/>
    <property type="molecule type" value="Genomic_DNA"/>
</dbReference>
<evidence type="ECO:0000256" key="4">
    <source>
        <dbReference type="ARBA" id="ARBA00022967"/>
    </source>
</evidence>
<evidence type="ECO:0000256" key="2">
    <source>
        <dbReference type="ARBA" id="ARBA00022741"/>
    </source>
</evidence>
<sequence>MALEVRDVGVVLGSRRVLESVALSLRKRELVVLLGPNGSGKSTLMKAIYGILRPVRGAIYVDGRAVHSMDRKEVARHLGYLPQESESASLRVIDVVLFGRIPHVQFSPSSKDYEKAIHALRMVGMEGYAQRNFSELSGGEKQKVLLARIFCQETDYLLLDEPTSHLDIRSQVEVMRVVRKLVDSGKGALVAMHDVNLAAMFADRVVMVKNGRIVVQGGVREVITPENIMEVYGIDVEVVRYNGSVVVVPKVQ</sequence>
<dbReference type="Proteomes" id="UP000034723">
    <property type="component" value="Chromosome"/>
</dbReference>
<dbReference type="OrthoDB" id="24644at2157"/>
<dbReference type="GeneID" id="24803705"/>
<dbReference type="InParanoid" id="A0A0F7IFG1"/>
<dbReference type="InterPro" id="IPR003439">
    <property type="entry name" value="ABC_transporter-like_ATP-bd"/>
</dbReference>
<dbReference type="InterPro" id="IPR003593">
    <property type="entry name" value="AAA+_ATPase"/>
</dbReference>
<dbReference type="PANTHER" id="PTHR42794">
    <property type="entry name" value="HEMIN IMPORT ATP-BINDING PROTEIN HMUV"/>
    <property type="match status" value="1"/>
</dbReference>
<evidence type="ECO:0000256" key="1">
    <source>
        <dbReference type="ARBA" id="ARBA00022448"/>
    </source>
</evidence>
<dbReference type="PROSITE" id="PS00211">
    <property type="entry name" value="ABC_TRANSPORTER_1"/>
    <property type="match status" value="1"/>
</dbReference>
<keyword evidence="7" id="KW-1185">Reference proteome</keyword>
<dbReference type="Gene3D" id="3.40.50.300">
    <property type="entry name" value="P-loop containing nucleotide triphosphate hydrolases"/>
    <property type="match status" value="1"/>
</dbReference>
<keyword evidence="2" id="KW-0547">Nucleotide-binding</keyword>
<dbReference type="GO" id="GO:0016887">
    <property type="term" value="F:ATP hydrolysis activity"/>
    <property type="evidence" value="ECO:0007669"/>
    <property type="project" value="InterPro"/>
</dbReference>
<dbReference type="CDD" id="cd03214">
    <property type="entry name" value="ABC_Iron-Siderophores_B12_Hemin"/>
    <property type="match status" value="1"/>
</dbReference>
<feature type="domain" description="ABC transporter" evidence="5">
    <location>
        <begin position="3"/>
        <end position="235"/>
    </location>
</feature>